<dbReference type="InterPro" id="IPR045851">
    <property type="entry name" value="AMP-bd_C_sf"/>
</dbReference>
<accession>A0ABW0ZVT0</accession>
<dbReference type="SUPFAM" id="SSF56801">
    <property type="entry name" value="Acetyl-CoA synthetase-like"/>
    <property type="match status" value="1"/>
</dbReference>
<dbReference type="InterPro" id="IPR042099">
    <property type="entry name" value="ANL_N_sf"/>
</dbReference>
<sequence length="526" mass="55851">MSEPFNACRYLLDRHVDRGDGGRAALTGPGGDLTYAELHDRVRRTAAGLCGIGLAPEQRLLMFMADSADFVTVFLAAMRIGAVPVPVSTMTRADGLAELLRDSRATLLAVTADFAATAAEAAATAPELAGVLAGDGVSITTGPPVHALADLAEAGLATGDPAGEPYATTADSPAFWLYTSGTTGTPKAAMHRHGSIRVVCETYGEQVLGIRPEDRCLSAAKAFFAYGLGNTVLFPLAAGASTILEPEPSRPRELAERARAHGATLFFAGPTFFATMLRADLPRDALAGTRLAASAGEPLPAELYRRWTGHFGIDVLDGIGMTEMLHIFLSNREGRVRPGTTGLPVPGYELRILDEEGREVAAGTPGTLFVRGESTATGYWSRYAASRQVFQGEWLRTGDTYVRDADGYYTCLGRTGDMLKAGGIWVSPAEVEARLLAHAAVDQAAVVAATDADGLEKPVAYVVAAPGARVTEEELIAFCRAGLPSFKRPRRVVFTERLPTTATGKIRRVELRALAAATAFLERRNR</sequence>
<dbReference type="NCBIfam" id="TIGR02262">
    <property type="entry name" value="benz_CoA_lig"/>
    <property type="match status" value="1"/>
</dbReference>
<dbReference type="InterPro" id="IPR011957">
    <property type="entry name" value="Benz_CoA_lig"/>
</dbReference>
<keyword evidence="1 4" id="KW-0436">Ligase</keyword>
<dbReference type="PANTHER" id="PTHR43352">
    <property type="entry name" value="ACETYL-COA SYNTHETASE"/>
    <property type="match status" value="1"/>
</dbReference>
<dbReference type="InterPro" id="IPR000873">
    <property type="entry name" value="AMP-dep_synth/lig_dom"/>
</dbReference>
<dbReference type="EMBL" id="JBHSON010000022">
    <property type="protein sequence ID" value="MFC5747424.1"/>
    <property type="molecule type" value="Genomic_DNA"/>
</dbReference>
<proteinExistence type="predicted"/>
<evidence type="ECO:0000259" key="3">
    <source>
        <dbReference type="Pfam" id="PF13193"/>
    </source>
</evidence>
<dbReference type="InterPro" id="IPR025110">
    <property type="entry name" value="AMP-bd_C"/>
</dbReference>
<evidence type="ECO:0000256" key="1">
    <source>
        <dbReference type="ARBA" id="ARBA00022598"/>
    </source>
</evidence>
<evidence type="ECO:0000313" key="4">
    <source>
        <dbReference type="EMBL" id="MFC5747424.1"/>
    </source>
</evidence>
<name>A0ABW0ZVT0_9ACTN</name>
<dbReference type="Pfam" id="PF13193">
    <property type="entry name" value="AMP-binding_C"/>
    <property type="match status" value="1"/>
</dbReference>
<dbReference type="Gene3D" id="3.40.50.12780">
    <property type="entry name" value="N-terminal domain of ligase-like"/>
    <property type="match status" value="1"/>
</dbReference>
<evidence type="ECO:0000259" key="2">
    <source>
        <dbReference type="Pfam" id="PF00501"/>
    </source>
</evidence>
<feature type="domain" description="AMP-binding enzyme C-terminal" evidence="3">
    <location>
        <begin position="430"/>
        <end position="505"/>
    </location>
</feature>
<comment type="caution">
    <text evidence="4">The sequence shown here is derived from an EMBL/GenBank/DDBJ whole genome shotgun (WGS) entry which is preliminary data.</text>
</comment>
<dbReference type="PANTHER" id="PTHR43352:SF1">
    <property type="entry name" value="ANTHRANILATE--COA LIGASE"/>
    <property type="match status" value="1"/>
</dbReference>
<keyword evidence="5" id="KW-1185">Reference proteome</keyword>
<dbReference type="Gene3D" id="3.30.300.30">
    <property type="match status" value="1"/>
</dbReference>
<protein>
    <submittedName>
        <fullName evidence="4">Benzoate-CoA ligase family protein</fullName>
    </submittedName>
</protein>
<feature type="domain" description="AMP-dependent synthetase/ligase" evidence="2">
    <location>
        <begin position="19"/>
        <end position="380"/>
    </location>
</feature>
<dbReference type="GO" id="GO:0016874">
    <property type="term" value="F:ligase activity"/>
    <property type="evidence" value="ECO:0007669"/>
    <property type="project" value="UniProtKB-KW"/>
</dbReference>
<dbReference type="RefSeq" id="WP_378283043.1">
    <property type="nucleotide sequence ID" value="NZ_JBHSON010000022.1"/>
</dbReference>
<gene>
    <name evidence="4" type="ORF">ACFPZN_17480</name>
</gene>
<evidence type="ECO:0000313" key="5">
    <source>
        <dbReference type="Proteomes" id="UP001596074"/>
    </source>
</evidence>
<organism evidence="4 5">
    <name type="scientific">Actinomadura rugatobispora</name>
    <dbReference type="NCBI Taxonomy" id="1994"/>
    <lineage>
        <taxon>Bacteria</taxon>
        <taxon>Bacillati</taxon>
        <taxon>Actinomycetota</taxon>
        <taxon>Actinomycetes</taxon>
        <taxon>Streptosporangiales</taxon>
        <taxon>Thermomonosporaceae</taxon>
        <taxon>Actinomadura</taxon>
    </lineage>
</organism>
<dbReference type="Proteomes" id="UP001596074">
    <property type="component" value="Unassembled WGS sequence"/>
</dbReference>
<reference evidence="5" key="1">
    <citation type="journal article" date="2019" name="Int. J. Syst. Evol. Microbiol.">
        <title>The Global Catalogue of Microorganisms (GCM) 10K type strain sequencing project: providing services to taxonomists for standard genome sequencing and annotation.</title>
        <authorList>
            <consortium name="The Broad Institute Genomics Platform"/>
            <consortium name="The Broad Institute Genome Sequencing Center for Infectious Disease"/>
            <person name="Wu L."/>
            <person name="Ma J."/>
        </authorList>
    </citation>
    <scope>NUCLEOTIDE SEQUENCE [LARGE SCALE GENOMIC DNA]</scope>
    <source>
        <strain evidence="5">KCTC 42087</strain>
    </source>
</reference>
<dbReference type="Pfam" id="PF00501">
    <property type="entry name" value="AMP-binding"/>
    <property type="match status" value="1"/>
</dbReference>